<proteinExistence type="predicted"/>
<sequence>MYRNVSRSSSPSSMAVRASKIDLENLEKLQDAWCKKYEMLHDPPPPPQINSPRSLHACAMSSINPQQTLQKLSLKQHLFRVLGNANMLSALPKQCTTEYKVLMQSALRSFQEAAIGLGTSQEKLAAYIAFNNQEELREPLLASLRELRRQLMAEEGFEERKCHHHRRRSASGEVGVSVRRRNSFSMIESSAHSQTSDNSTLRPWKVKESARSRGALATSQPELTSSMAGLLGFPISASPGGTPGDRAPSTPNHDVGVTEMSFTALESDTTLGAASSTGPADFTPALNHSGKLPYTPRDVSMLNSSYFGNRSIQSTVSNPSGAPLPCSSLNNSTLSPTPKRPPLAQTPQQSQQPFSRLPLVPLPPPPPAHSFHKRLSESAGDVDREVSIGSSLQEDLGIESLTTQDTSLASLNGNQLDMLLGPGGAKQAVASLSGARMRTGCAAEEETAKPAVQQFHEDHHNVHSKGAASTSGVSWLKKQAFPDSANFASPKSPFASARADASLTDSAFLPSSRCLTLSGRTGYTNHLNSPSQLVPNMWSCSKRPLLYSSTGGCEQAPMPNDSEARGSAAAPGLRDADVSSLSKAAPANPTAPIHPLPPAITQAEQADGFVYYCANVTRSVTKFYGGAHFPIAEAVSL</sequence>
<keyword evidence="3" id="KW-1185">Reference proteome</keyword>
<dbReference type="Proteomes" id="UP000038009">
    <property type="component" value="Unassembled WGS sequence"/>
</dbReference>
<comment type="caution">
    <text evidence="2">The sequence shown here is derived from an EMBL/GenBank/DDBJ whole genome shotgun (WGS) entry which is preliminary data.</text>
</comment>
<feature type="region of interest" description="Disordered" evidence="1">
    <location>
        <begin position="230"/>
        <end position="255"/>
    </location>
</feature>
<gene>
    <name evidence="2" type="ORF">ABL78_5010</name>
</gene>
<dbReference type="OMA" id="YCANPSH"/>
<dbReference type="EMBL" id="LJSK01000158">
    <property type="protein sequence ID" value="KPI85926.1"/>
    <property type="molecule type" value="Genomic_DNA"/>
</dbReference>
<evidence type="ECO:0000256" key="1">
    <source>
        <dbReference type="SAM" id="MobiDB-lite"/>
    </source>
</evidence>
<accession>A0A0N0P512</accession>
<evidence type="ECO:0000313" key="3">
    <source>
        <dbReference type="Proteomes" id="UP000038009"/>
    </source>
</evidence>
<organism evidence="2 3">
    <name type="scientific">Leptomonas seymouri</name>
    <dbReference type="NCBI Taxonomy" id="5684"/>
    <lineage>
        <taxon>Eukaryota</taxon>
        <taxon>Discoba</taxon>
        <taxon>Euglenozoa</taxon>
        <taxon>Kinetoplastea</taxon>
        <taxon>Metakinetoplastina</taxon>
        <taxon>Trypanosomatida</taxon>
        <taxon>Trypanosomatidae</taxon>
        <taxon>Leishmaniinae</taxon>
        <taxon>Leptomonas</taxon>
    </lineage>
</organism>
<feature type="region of interest" description="Disordered" evidence="1">
    <location>
        <begin position="315"/>
        <end position="382"/>
    </location>
</feature>
<dbReference type="AlphaFoldDB" id="A0A0N0P512"/>
<evidence type="ECO:0000313" key="2">
    <source>
        <dbReference type="EMBL" id="KPI85926.1"/>
    </source>
</evidence>
<feature type="compositionally biased region" description="Polar residues" evidence="1">
    <location>
        <begin position="327"/>
        <end position="336"/>
    </location>
</feature>
<reference evidence="2 3" key="1">
    <citation type="journal article" date="2015" name="PLoS Pathog.">
        <title>Leptomonas seymouri: Adaptations to the Dixenous Life Cycle Analyzed by Genome Sequencing, Transcriptome Profiling and Co-infection with Leishmania donovani.</title>
        <authorList>
            <person name="Kraeva N."/>
            <person name="Butenko A."/>
            <person name="Hlavacova J."/>
            <person name="Kostygov A."/>
            <person name="Myskova J."/>
            <person name="Grybchuk D."/>
            <person name="Lestinova T."/>
            <person name="Votypka J."/>
            <person name="Volf P."/>
            <person name="Opperdoes F."/>
            <person name="Flegontov P."/>
            <person name="Lukes J."/>
            <person name="Yurchenko V."/>
        </authorList>
    </citation>
    <scope>NUCLEOTIDE SEQUENCE [LARGE SCALE GENOMIC DNA]</scope>
    <source>
        <strain evidence="2 3">ATCC 30220</strain>
    </source>
</reference>
<protein>
    <submittedName>
        <fullName evidence="2">Uncharacterized protein</fullName>
    </submittedName>
</protein>
<name>A0A0N0P512_LEPSE</name>
<feature type="region of interest" description="Disordered" evidence="1">
    <location>
        <begin position="270"/>
        <end position="295"/>
    </location>
</feature>
<feature type="region of interest" description="Disordered" evidence="1">
    <location>
        <begin position="551"/>
        <end position="597"/>
    </location>
</feature>
<feature type="compositionally biased region" description="Polar residues" evidence="1">
    <location>
        <begin position="345"/>
        <end position="354"/>
    </location>
</feature>
<dbReference type="VEuPathDB" id="TriTrypDB:Lsey_0158_0110"/>
<dbReference type="OrthoDB" id="273542at2759"/>